<dbReference type="InterPro" id="IPR001926">
    <property type="entry name" value="TrpB-like_PALP"/>
</dbReference>
<dbReference type="PANTHER" id="PTHR10314">
    <property type="entry name" value="CYSTATHIONINE BETA-SYNTHASE"/>
    <property type="match status" value="1"/>
</dbReference>
<feature type="domain" description="Tryptophan synthase beta chain-like PALP" evidence="10">
    <location>
        <begin position="17"/>
        <end position="314"/>
    </location>
</feature>
<evidence type="ECO:0000256" key="1">
    <source>
        <dbReference type="ARBA" id="ARBA00001933"/>
    </source>
</evidence>
<evidence type="ECO:0000256" key="8">
    <source>
        <dbReference type="ARBA" id="ARBA00030296"/>
    </source>
</evidence>
<keyword evidence="6" id="KW-0663">Pyridoxal phosphate</keyword>
<keyword evidence="5" id="KW-0808">Transferase</keyword>
<dbReference type="FunFam" id="3.40.50.1100:FF:000016">
    <property type="entry name" value="Cysteine synthase A"/>
    <property type="match status" value="1"/>
</dbReference>
<gene>
    <name evidence="11" type="ORF">GQF63_12205</name>
</gene>
<dbReference type="GO" id="GO:0016740">
    <property type="term" value="F:transferase activity"/>
    <property type="evidence" value="ECO:0007669"/>
    <property type="project" value="UniProtKB-KW"/>
</dbReference>
<dbReference type="InterPro" id="IPR050214">
    <property type="entry name" value="Cys_Synth/Cystath_Beta-Synth"/>
</dbReference>
<protein>
    <recommendedName>
        <fullName evidence="3">Cysteine synthase</fullName>
    </recommendedName>
    <alternativeName>
        <fullName evidence="8">O-acetylserine (thiol)-lyase</fullName>
    </alternativeName>
    <alternativeName>
        <fullName evidence="9">O-acetylserine sulfhydrylase</fullName>
    </alternativeName>
</protein>
<evidence type="ECO:0000259" key="10">
    <source>
        <dbReference type="Pfam" id="PF00291"/>
    </source>
</evidence>
<dbReference type="Pfam" id="PF00291">
    <property type="entry name" value="PALP"/>
    <property type="match status" value="1"/>
</dbReference>
<evidence type="ECO:0000256" key="7">
    <source>
        <dbReference type="ARBA" id="ARBA00023192"/>
    </source>
</evidence>
<dbReference type="InterPro" id="IPR036052">
    <property type="entry name" value="TrpB-like_PALP_sf"/>
</dbReference>
<comment type="similarity">
    <text evidence="2">Belongs to the cysteine synthase/cystathionine beta-synthase family.</text>
</comment>
<keyword evidence="7" id="KW-0198">Cysteine biosynthesis</keyword>
<dbReference type="EMBL" id="WSQA01000008">
    <property type="protein sequence ID" value="MVZ62790.1"/>
    <property type="molecule type" value="Genomic_DNA"/>
</dbReference>
<sequence>MRFYYRTINVRGRDLINTAIGNTPLRKCNFLSASYNSQIYIKDESHNPGKSSKDRAAWFMMEDAIRNEKIKPGGTFVEASSGNTGISIAILARKMGYRAKIFVSKTCSQEKLRILESYGAEVELCDNSRGMHIFNSTQYLAQAYAANTENAYFTNQYYNSANIKAHYKTTGPELWQQSEQAVTHMLIGVGTGGSISGIGRFLKEQNRQIKIWGVEPVRSVYQGFVETGMVPEFQELHDAIEGIGRTFIPGAFDPQVVDRIFQVDAEESKDIAKQYYAQTNQLIGYSSAAVLACLEKYKEEMNLKEEDQLILFFPDHGDRYIQKLYKEKKSQSSKIYNSL</sequence>
<dbReference type="GO" id="GO:0019344">
    <property type="term" value="P:cysteine biosynthetic process"/>
    <property type="evidence" value="ECO:0007669"/>
    <property type="project" value="UniProtKB-KW"/>
</dbReference>
<comment type="cofactor">
    <cofactor evidence="1">
        <name>pyridoxal 5'-phosphate</name>
        <dbReference type="ChEBI" id="CHEBI:597326"/>
    </cofactor>
</comment>
<keyword evidence="12" id="KW-1185">Reference proteome</keyword>
<name>A0A6N8KZA5_9SPHI</name>
<evidence type="ECO:0000256" key="2">
    <source>
        <dbReference type="ARBA" id="ARBA00007103"/>
    </source>
</evidence>
<organism evidence="11 12">
    <name type="scientific">Sphingobacterium humi</name>
    <dbReference type="NCBI Taxonomy" id="1796905"/>
    <lineage>
        <taxon>Bacteria</taxon>
        <taxon>Pseudomonadati</taxon>
        <taxon>Bacteroidota</taxon>
        <taxon>Sphingobacteriia</taxon>
        <taxon>Sphingobacteriales</taxon>
        <taxon>Sphingobacteriaceae</taxon>
        <taxon>Sphingobacterium</taxon>
    </lineage>
</organism>
<evidence type="ECO:0000256" key="6">
    <source>
        <dbReference type="ARBA" id="ARBA00022898"/>
    </source>
</evidence>
<keyword evidence="4" id="KW-0028">Amino-acid biosynthesis</keyword>
<reference evidence="11 12" key="1">
    <citation type="submission" date="2019-12" db="EMBL/GenBank/DDBJ databases">
        <authorList>
            <person name="Dong K."/>
        </authorList>
    </citation>
    <scope>NUCLEOTIDE SEQUENCE [LARGE SCALE GENOMIC DNA]</scope>
    <source>
        <strain evidence="11 12">JCM 31225</strain>
    </source>
</reference>
<evidence type="ECO:0000313" key="12">
    <source>
        <dbReference type="Proteomes" id="UP000435036"/>
    </source>
</evidence>
<evidence type="ECO:0000256" key="3">
    <source>
        <dbReference type="ARBA" id="ARBA00019371"/>
    </source>
</evidence>
<comment type="caution">
    <text evidence="11">The sequence shown here is derived from an EMBL/GenBank/DDBJ whole genome shotgun (WGS) entry which is preliminary data.</text>
</comment>
<dbReference type="SUPFAM" id="SSF53686">
    <property type="entry name" value="Tryptophan synthase beta subunit-like PLP-dependent enzymes"/>
    <property type="match status" value="1"/>
</dbReference>
<evidence type="ECO:0000256" key="5">
    <source>
        <dbReference type="ARBA" id="ARBA00022679"/>
    </source>
</evidence>
<evidence type="ECO:0000256" key="4">
    <source>
        <dbReference type="ARBA" id="ARBA00022605"/>
    </source>
</evidence>
<dbReference type="Gene3D" id="3.40.50.1100">
    <property type="match status" value="2"/>
</dbReference>
<evidence type="ECO:0000313" key="11">
    <source>
        <dbReference type="EMBL" id="MVZ62790.1"/>
    </source>
</evidence>
<accession>A0A6N8KZA5</accession>
<dbReference type="AlphaFoldDB" id="A0A6N8KZA5"/>
<proteinExistence type="inferred from homology"/>
<dbReference type="CDD" id="cd01561">
    <property type="entry name" value="CBS_like"/>
    <property type="match status" value="1"/>
</dbReference>
<evidence type="ECO:0000256" key="9">
    <source>
        <dbReference type="ARBA" id="ARBA00033075"/>
    </source>
</evidence>
<dbReference type="Proteomes" id="UP000435036">
    <property type="component" value="Unassembled WGS sequence"/>
</dbReference>